<name>A0A494X0P6_9BURK</name>
<sequence>MGLRISSYHIGAHTPSLPRVQTDSGLDAAEITPPSATTGNREVTISTLAQRLSEATLRADSRDASLDRQALARKARALANQIMGTPWRSNRPEHDAEAPKSDAPQSAASAKQATAFAHGLAENPFKGMTRHQLLIIAYDEGGAFTVNERHAAWQEAFDQEETWRRQAIARSGPEYATTGKHTRFFVECIEHYQGLPAIEQAQYPVTYVSSLRHAIATERPTQPQGSQFVTLLELLLRHGLARNRRLAALAMRATPSTASS</sequence>
<accession>A0A494X0P6</accession>
<feature type="compositionally biased region" description="Low complexity" evidence="1">
    <location>
        <begin position="101"/>
        <end position="111"/>
    </location>
</feature>
<dbReference type="EMBL" id="RBZV01000013">
    <property type="protein sequence ID" value="RKP44318.1"/>
    <property type="molecule type" value="Genomic_DNA"/>
</dbReference>
<keyword evidence="3" id="KW-1185">Reference proteome</keyword>
<feature type="region of interest" description="Disordered" evidence="1">
    <location>
        <begin position="81"/>
        <end position="111"/>
    </location>
</feature>
<evidence type="ECO:0000313" key="3">
    <source>
        <dbReference type="Proteomes" id="UP000280434"/>
    </source>
</evidence>
<organism evidence="2 3">
    <name type="scientific">Trinickia fusca</name>
    <dbReference type="NCBI Taxonomy" id="2419777"/>
    <lineage>
        <taxon>Bacteria</taxon>
        <taxon>Pseudomonadati</taxon>
        <taxon>Pseudomonadota</taxon>
        <taxon>Betaproteobacteria</taxon>
        <taxon>Burkholderiales</taxon>
        <taxon>Burkholderiaceae</taxon>
        <taxon>Trinickia</taxon>
    </lineage>
</organism>
<dbReference type="Proteomes" id="UP000280434">
    <property type="component" value="Unassembled WGS sequence"/>
</dbReference>
<protein>
    <submittedName>
        <fullName evidence="2">Uncharacterized protein</fullName>
    </submittedName>
</protein>
<feature type="region of interest" description="Disordered" evidence="1">
    <location>
        <begin position="1"/>
        <end position="21"/>
    </location>
</feature>
<dbReference type="AlphaFoldDB" id="A0A494X0P6"/>
<evidence type="ECO:0000256" key="1">
    <source>
        <dbReference type="SAM" id="MobiDB-lite"/>
    </source>
</evidence>
<comment type="caution">
    <text evidence="2">The sequence shown here is derived from an EMBL/GenBank/DDBJ whole genome shotgun (WGS) entry which is preliminary data.</text>
</comment>
<reference evidence="2 3" key="1">
    <citation type="submission" date="2018-10" db="EMBL/GenBank/DDBJ databases">
        <title>Paraburkholderia sp. 7MK8-2, isolated from soil.</title>
        <authorList>
            <person name="Gao Z.-H."/>
            <person name="Qiu L.-H."/>
        </authorList>
    </citation>
    <scope>NUCLEOTIDE SEQUENCE [LARGE SCALE GENOMIC DNA]</scope>
    <source>
        <strain evidence="2 3">7MK8-2</strain>
    </source>
</reference>
<gene>
    <name evidence="2" type="ORF">D7S89_22580</name>
</gene>
<feature type="compositionally biased region" description="Basic and acidic residues" evidence="1">
    <location>
        <begin position="90"/>
        <end position="100"/>
    </location>
</feature>
<proteinExistence type="predicted"/>
<evidence type="ECO:0000313" key="2">
    <source>
        <dbReference type="EMBL" id="RKP44318.1"/>
    </source>
</evidence>